<dbReference type="AlphaFoldDB" id="A0A066VU25"/>
<sequence>MVWITQRSIGEPKMGSHWDQRWGSCRTSNVEAARREFESCRQVNDATLGIRSCGHIHNDVACDPRVANLFTVVQLFVHVRTVKVDKVEDLVTAYRHPTFSVSLRRVRDVFL</sequence>
<gene>
    <name evidence="1" type="ORF">K437DRAFT_123923</name>
</gene>
<proteinExistence type="predicted"/>
<accession>A0A066VU25</accession>
<reference evidence="1 2" key="1">
    <citation type="submission" date="2014-05" db="EMBL/GenBank/DDBJ databases">
        <title>Draft genome sequence of a rare smut relative, Tilletiaria anomala UBC 951.</title>
        <authorList>
            <consortium name="DOE Joint Genome Institute"/>
            <person name="Toome M."/>
            <person name="Kuo A."/>
            <person name="Henrissat B."/>
            <person name="Lipzen A."/>
            <person name="Tritt A."/>
            <person name="Yoshinaga Y."/>
            <person name="Zane M."/>
            <person name="Barry K."/>
            <person name="Grigoriev I.V."/>
            <person name="Spatafora J.W."/>
            <person name="Aimea M.C."/>
        </authorList>
    </citation>
    <scope>NUCLEOTIDE SEQUENCE [LARGE SCALE GENOMIC DNA]</scope>
    <source>
        <strain evidence="1 2">UBC 951</strain>
    </source>
</reference>
<evidence type="ECO:0000313" key="2">
    <source>
        <dbReference type="Proteomes" id="UP000027361"/>
    </source>
</evidence>
<organism evidence="1 2">
    <name type="scientific">Tilletiaria anomala (strain ATCC 24038 / CBS 436.72 / UBC 951)</name>
    <dbReference type="NCBI Taxonomy" id="1037660"/>
    <lineage>
        <taxon>Eukaryota</taxon>
        <taxon>Fungi</taxon>
        <taxon>Dikarya</taxon>
        <taxon>Basidiomycota</taxon>
        <taxon>Ustilaginomycotina</taxon>
        <taxon>Exobasidiomycetes</taxon>
        <taxon>Georgefischeriales</taxon>
        <taxon>Tilletiariaceae</taxon>
        <taxon>Tilletiaria</taxon>
    </lineage>
</organism>
<dbReference type="InParanoid" id="A0A066VU25"/>
<evidence type="ECO:0000313" key="1">
    <source>
        <dbReference type="EMBL" id="KDN45227.1"/>
    </source>
</evidence>
<dbReference type="RefSeq" id="XP_013243084.1">
    <property type="nucleotide sequence ID" value="XM_013387630.1"/>
</dbReference>
<comment type="caution">
    <text evidence="1">The sequence shown here is derived from an EMBL/GenBank/DDBJ whole genome shotgun (WGS) entry which is preliminary data.</text>
</comment>
<keyword evidence="2" id="KW-1185">Reference proteome</keyword>
<protein>
    <submittedName>
        <fullName evidence="1">Uncharacterized protein</fullName>
    </submittedName>
</protein>
<dbReference type="HOGENOM" id="CLU_2160163_0_0_1"/>
<dbReference type="GeneID" id="25261409"/>
<dbReference type="EMBL" id="JMSN01000044">
    <property type="protein sequence ID" value="KDN45227.1"/>
    <property type="molecule type" value="Genomic_DNA"/>
</dbReference>
<dbReference type="Proteomes" id="UP000027361">
    <property type="component" value="Unassembled WGS sequence"/>
</dbReference>
<name>A0A066VU25_TILAU</name>